<feature type="transmembrane region" description="Helical" evidence="8">
    <location>
        <begin position="285"/>
        <end position="302"/>
    </location>
</feature>
<dbReference type="RefSeq" id="WP_025085722.1">
    <property type="nucleotide sequence ID" value="NZ_AZES01000018.1"/>
</dbReference>
<dbReference type="GO" id="GO:0140359">
    <property type="term" value="F:ABC-type transporter activity"/>
    <property type="evidence" value="ECO:0007669"/>
    <property type="project" value="InterPro"/>
</dbReference>
<comment type="similarity">
    <text evidence="2">Belongs to the ABC-2 integral membrane protein family.</text>
</comment>
<keyword evidence="6 8" id="KW-1133">Transmembrane helix</keyword>
<name>A0A0R1PI32_9LACO</name>
<comment type="caution">
    <text evidence="10">The sequence shown here is derived from an EMBL/GenBank/DDBJ whole genome shotgun (WGS) entry which is preliminary data.</text>
</comment>
<evidence type="ECO:0000313" key="10">
    <source>
        <dbReference type="EMBL" id="KRL32096.1"/>
    </source>
</evidence>
<dbReference type="GO" id="GO:0005886">
    <property type="term" value="C:plasma membrane"/>
    <property type="evidence" value="ECO:0007669"/>
    <property type="project" value="UniProtKB-SubCell"/>
</dbReference>
<dbReference type="PANTHER" id="PTHR30294">
    <property type="entry name" value="MEMBRANE COMPONENT OF ABC TRANSPORTER YHHJ-RELATED"/>
    <property type="match status" value="1"/>
</dbReference>
<feature type="transmembrane region" description="Helical" evidence="8">
    <location>
        <begin position="338"/>
        <end position="360"/>
    </location>
</feature>
<keyword evidence="7 8" id="KW-0472">Membrane</keyword>
<dbReference type="PATRIC" id="fig|1122151.5.peg.1078"/>
<sequence>MRTLMIAQRVIKELFRDKRTLVLMFLAPILILFLMKLVFSVNSQTDVNVATVNVNTSLNESLDKASHVSVSKYNQTKQAKKALNDKKVDAIINYRNNNFYVEYSNVDASKTKAIKLALNSTLLSNSAIQMRHQLQKLQLALGIPVNKAVSASKPKIYNSYVYGSSKTNFFDKIVPILMGFFVFFFVFLISGMALLNERTSGTLSRLLATPVKRSEIVFGYMLSYGMIAILQTLVIVLFTVWALNVEVVGSIFYVILINFVLALVALAFGILMSTFAKSEFQMMQFIPLVIVPQVFFSGIIPLDTMANGVKVISYILPLKYAGDALTGIIMSGDGFEQIVTPILILLGFLVILTILNVLGLKKYRKV</sequence>
<dbReference type="OrthoDB" id="9776218at2"/>
<dbReference type="InterPro" id="IPR051449">
    <property type="entry name" value="ABC-2_transporter_component"/>
</dbReference>
<dbReference type="Pfam" id="PF12698">
    <property type="entry name" value="ABC2_membrane_3"/>
    <property type="match status" value="1"/>
</dbReference>
<feature type="transmembrane region" description="Helical" evidence="8">
    <location>
        <begin position="250"/>
        <end position="273"/>
    </location>
</feature>
<evidence type="ECO:0000256" key="1">
    <source>
        <dbReference type="ARBA" id="ARBA00004651"/>
    </source>
</evidence>
<dbReference type="EMBL" id="AZES01000018">
    <property type="protein sequence ID" value="KRL32096.1"/>
    <property type="molecule type" value="Genomic_DNA"/>
</dbReference>
<evidence type="ECO:0000256" key="8">
    <source>
        <dbReference type="SAM" id="Phobius"/>
    </source>
</evidence>
<protein>
    <submittedName>
        <fullName evidence="10">DrrB family ABC transporter efflux protein</fullName>
    </submittedName>
</protein>
<evidence type="ECO:0000256" key="6">
    <source>
        <dbReference type="ARBA" id="ARBA00022989"/>
    </source>
</evidence>
<accession>A0A0R1PI32</accession>
<feature type="transmembrane region" description="Helical" evidence="8">
    <location>
        <begin position="21"/>
        <end position="39"/>
    </location>
</feature>
<reference evidence="10 11" key="1">
    <citation type="journal article" date="2015" name="Genome Announc.">
        <title>Expanding the biotechnology potential of lactobacilli through comparative genomics of 213 strains and associated genera.</title>
        <authorList>
            <person name="Sun Z."/>
            <person name="Harris H.M."/>
            <person name="McCann A."/>
            <person name="Guo C."/>
            <person name="Argimon S."/>
            <person name="Zhang W."/>
            <person name="Yang X."/>
            <person name="Jeffery I.B."/>
            <person name="Cooney J.C."/>
            <person name="Kagawa T.F."/>
            <person name="Liu W."/>
            <person name="Song Y."/>
            <person name="Salvetti E."/>
            <person name="Wrobel A."/>
            <person name="Rasinkangas P."/>
            <person name="Parkhill J."/>
            <person name="Rea M.C."/>
            <person name="O'Sullivan O."/>
            <person name="Ritari J."/>
            <person name="Douillard F.P."/>
            <person name="Paul Ross R."/>
            <person name="Yang R."/>
            <person name="Briner A.E."/>
            <person name="Felis G.E."/>
            <person name="de Vos W.M."/>
            <person name="Barrangou R."/>
            <person name="Klaenhammer T.R."/>
            <person name="Caufield P.W."/>
            <person name="Cui Y."/>
            <person name="Zhang H."/>
            <person name="O'Toole P.W."/>
        </authorList>
    </citation>
    <scope>NUCLEOTIDE SEQUENCE [LARGE SCALE GENOMIC DNA]</scope>
    <source>
        <strain evidence="10 11">DSM 13238</strain>
    </source>
</reference>
<dbReference type="InterPro" id="IPR047817">
    <property type="entry name" value="ABC2_TM_bact-type"/>
</dbReference>
<feature type="domain" description="ABC transmembrane type-2" evidence="9">
    <location>
        <begin position="138"/>
        <end position="363"/>
    </location>
</feature>
<dbReference type="GeneID" id="96667043"/>
<keyword evidence="4" id="KW-1003">Cell membrane</keyword>
<evidence type="ECO:0000256" key="3">
    <source>
        <dbReference type="ARBA" id="ARBA00022448"/>
    </source>
</evidence>
<comment type="subcellular location">
    <subcellularLocation>
        <location evidence="1">Cell membrane</location>
        <topology evidence="1">Multi-pass membrane protein</topology>
    </subcellularLocation>
</comment>
<evidence type="ECO:0000256" key="7">
    <source>
        <dbReference type="ARBA" id="ARBA00023136"/>
    </source>
</evidence>
<feature type="transmembrane region" description="Helical" evidence="8">
    <location>
        <begin position="173"/>
        <end position="195"/>
    </location>
</feature>
<proteinExistence type="inferred from homology"/>
<keyword evidence="3" id="KW-0813">Transport</keyword>
<dbReference type="Proteomes" id="UP000051908">
    <property type="component" value="Unassembled WGS sequence"/>
</dbReference>
<evidence type="ECO:0000259" key="9">
    <source>
        <dbReference type="PROSITE" id="PS51012"/>
    </source>
</evidence>
<feature type="transmembrane region" description="Helical" evidence="8">
    <location>
        <begin position="216"/>
        <end position="244"/>
    </location>
</feature>
<organism evidence="10 11">
    <name type="scientific">Companilactobacillus paralimentarius DSM 13238 = JCM 10415</name>
    <dbReference type="NCBI Taxonomy" id="1122151"/>
    <lineage>
        <taxon>Bacteria</taxon>
        <taxon>Bacillati</taxon>
        <taxon>Bacillota</taxon>
        <taxon>Bacilli</taxon>
        <taxon>Lactobacillales</taxon>
        <taxon>Lactobacillaceae</taxon>
        <taxon>Companilactobacillus</taxon>
    </lineage>
</organism>
<dbReference type="PROSITE" id="PS51012">
    <property type="entry name" value="ABC_TM2"/>
    <property type="match status" value="1"/>
</dbReference>
<dbReference type="PANTHER" id="PTHR30294:SF38">
    <property type="entry name" value="TRANSPORT PERMEASE PROTEIN"/>
    <property type="match status" value="1"/>
</dbReference>
<dbReference type="InterPro" id="IPR013525">
    <property type="entry name" value="ABC2_TM"/>
</dbReference>
<evidence type="ECO:0000256" key="4">
    <source>
        <dbReference type="ARBA" id="ARBA00022475"/>
    </source>
</evidence>
<evidence type="ECO:0000256" key="2">
    <source>
        <dbReference type="ARBA" id="ARBA00007783"/>
    </source>
</evidence>
<keyword evidence="5 8" id="KW-0812">Transmembrane</keyword>
<dbReference type="AlphaFoldDB" id="A0A0R1PI32"/>
<keyword evidence="11" id="KW-1185">Reference proteome</keyword>
<gene>
    <name evidence="10" type="ORF">FD33_GL001040</name>
</gene>
<evidence type="ECO:0000256" key="5">
    <source>
        <dbReference type="ARBA" id="ARBA00022692"/>
    </source>
</evidence>
<evidence type="ECO:0000313" key="11">
    <source>
        <dbReference type="Proteomes" id="UP000051908"/>
    </source>
</evidence>